<dbReference type="Proteomes" id="UP000730481">
    <property type="component" value="Unassembled WGS sequence"/>
</dbReference>
<organism evidence="1 2">
    <name type="scientific">Fusarium beomiforme</name>
    <dbReference type="NCBI Taxonomy" id="44412"/>
    <lineage>
        <taxon>Eukaryota</taxon>
        <taxon>Fungi</taxon>
        <taxon>Dikarya</taxon>
        <taxon>Ascomycota</taxon>
        <taxon>Pezizomycotina</taxon>
        <taxon>Sordariomycetes</taxon>
        <taxon>Hypocreomycetidae</taxon>
        <taxon>Hypocreales</taxon>
        <taxon>Nectriaceae</taxon>
        <taxon>Fusarium</taxon>
        <taxon>Fusarium burgessii species complex</taxon>
    </lineage>
</organism>
<protein>
    <submittedName>
        <fullName evidence="1">Uncharacterized protein</fullName>
    </submittedName>
</protein>
<keyword evidence="2" id="KW-1185">Reference proteome</keyword>
<name>A0A9P5AIU5_9HYPO</name>
<proteinExistence type="predicted"/>
<evidence type="ECO:0000313" key="2">
    <source>
        <dbReference type="Proteomes" id="UP000730481"/>
    </source>
</evidence>
<dbReference type="EMBL" id="PVQB02000283">
    <property type="protein sequence ID" value="KAF4339516.1"/>
    <property type="molecule type" value="Genomic_DNA"/>
</dbReference>
<sequence>MSTPDVKQADADLWLAYGIKLKNALSQSPTLGSGTRFYIAPLSAAGIAAGRNIDEAIKNNGVYSVGDTLLDLDHPVFLPSRQSYFQRCLSYCGSVDLQSDKNPGAVFRYHSAQEDEKDALKDFTDVKKAALAAYKDDKVAGLITDPFAVWVIQNYPEYAQAQQKNNSATAACAAAAAEMDGPQAAMVGRYLSALTAADGPVVIDGYTMACSTASADQIGAGQAGTAVGTFAMPAYMTDPQYGGIVDGWIATYPQNKKNPKTFTFTTSDASKSSWSELGYSESDVEVTDYYCCFFSVTYYEHDETVTKNFSAEEYKSEMEITITATDIGTFKIEPGKWNPGELAGMPIVDNADPNLKKPMAFIDKAVLAYGVGMTIKLSSSSCSTISNYLEKASSTGGYATLFGFNIGLGGNDSYQTSTTTFDQVKSASSSTTITIPPSDNAYPTLLAAFGQSIPLPSNI</sequence>
<dbReference type="OrthoDB" id="4842781at2759"/>
<gene>
    <name evidence="1" type="ORF">FBEOM_6578</name>
</gene>
<dbReference type="AlphaFoldDB" id="A0A9P5AIU5"/>
<reference evidence="1" key="1">
    <citation type="journal article" date="2017" name="Mycologia">
        <title>Fusarium algeriense, sp. nov., a novel toxigenic crown rot pathogen of durum wheat from Algeria is nested in the Fusarium burgessii species complex.</title>
        <authorList>
            <person name="Laraba I."/>
            <person name="Keddad A."/>
            <person name="Boureghda H."/>
            <person name="Abdallah N."/>
            <person name="Vaughan M.M."/>
            <person name="Proctor R.H."/>
            <person name="Busman M."/>
            <person name="O'Donnell K."/>
        </authorList>
    </citation>
    <scope>NUCLEOTIDE SEQUENCE</scope>
    <source>
        <strain evidence="1">NRRL 25174</strain>
    </source>
</reference>
<reference evidence="1" key="2">
    <citation type="submission" date="2020-02" db="EMBL/GenBank/DDBJ databases">
        <title>Identification and distribution of gene clusters putatively required for synthesis of sphingolipid metabolism inhibitors in phylogenetically diverse species of the filamentous fungus Fusarium.</title>
        <authorList>
            <person name="Kim H.-S."/>
            <person name="Busman M."/>
            <person name="Brown D.W."/>
            <person name="Divon H."/>
            <person name="Uhlig S."/>
            <person name="Proctor R.H."/>
        </authorList>
    </citation>
    <scope>NUCLEOTIDE SEQUENCE</scope>
    <source>
        <strain evidence="1">NRRL 25174</strain>
    </source>
</reference>
<evidence type="ECO:0000313" key="1">
    <source>
        <dbReference type="EMBL" id="KAF4339516.1"/>
    </source>
</evidence>
<comment type="caution">
    <text evidence="1">The sequence shown here is derived from an EMBL/GenBank/DDBJ whole genome shotgun (WGS) entry which is preliminary data.</text>
</comment>
<accession>A0A9P5AIU5</accession>